<protein>
    <submittedName>
        <fullName evidence="1">Uncharacterized protein</fullName>
    </submittedName>
</protein>
<evidence type="ECO:0000313" key="2">
    <source>
        <dbReference type="Proteomes" id="UP000515240"/>
    </source>
</evidence>
<organism evidence="1 2">
    <name type="scientific">Comamonas piscis</name>
    <dbReference type="NCBI Taxonomy" id="1562974"/>
    <lineage>
        <taxon>Bacteria</taxon>
        <taxon>Pseudomonadati</taxon>
        <taxon>Pseudomonadota</taxon>
        <taxon>Betaproteobacteria</taxon>
        <taxon>Burkholderiales</taxon>
        <taxon>Comamonadaceae</taxon>
        <taxon>Comamonas</taxon>
    </lineage>
</organism>
<dbReference type="KEGG" id="cpis:HS961_10550"/>
<proteinExistence type="predicted"/>
<gene>
    <name evidence="1" type="ORF">HS961_10550</name>
</gene>
<dbReference type="EMBL" id="CP058554">
    <property type="protein sequence ID" value="QMV73232.1"/>
    <property type="molecule type" value="Genomic_DNA"/>
</dbReference>
<dbReference type="AlphaFoldDB" id="A0A7G5EGV7"/>
<dbReference type="RefSeq" id="WP_182327728.1">
    <property type="nucleotide sequence ID" value="NZ_CP058554.1"/>
</dbReference>
<accession>A0A7G5EGV7</accession>
<reference evidence="1 2" key="1">
    <citation type="journal article" date="2020" name="G3 (Bethesda)">
        <title>CeMbio - The Caenorhabditis elegans Microbiome Resource.</title>
        <authorList>
            <person name="Dirksen P."/>
            <person name="Assie A."/>
            <person name="Zimmermann J."/>
            <person name="Zhang F."/>
            <person name="Tietje A.M."/>
            <person name="Marsh S.A."/>
            <person name="Felix M.A."/>
            <person name="Shapira M."/>
            <person name="Kaleta C."/>
            <person name="Schulenburg H."/>
            <person name="Samuel B."/>
        </authorList>
    </citation>
    <scope>NUCLEOTIDE SEQUENCE [LARGE SCALE GENOMIC DNA]</scope>
    <source>
        <strain evidence="1 2">BIGb0172</strain>
    </source>
</reference>
<sequence>MGFFSSIASFTAKAVSAVVKVATKTYEAAKQVVGKAIGFMATNAEKLVEDIKETWTRVKPNVELFRSYVQQAAAFAPVPWLKVALVALDRGIGALFAFENSPVAKKIEEAIQWAIKLSKKIHAQREQEMAAEQEESVLDEADLHVAKEHQATMRAAEGDVKSSGLSHEIALLMALNDYEIAKAGIAKVIQEAPADFEHYLRLRATQKLLKIADKTFRTATEITQISADDIFLVRIASDLIKEDPELSEIAAVRLDGILQSRHGKKLTPFVFEEMIASWASSAEAEDQRWETLNKTLIKDKILQRSLTVSKKIQGELSAEDETALETVTQELLDKQQQLNEIETKKIDIDRYVGAAEGFLQLLEKEEADLIAEGNEFLISDSPVIGAVLMRCAEEHIPFSELSDDEQELIRDYSNIFKADAHKRMSTILAVTA</sequence>
<keyword evidence="2" id="KW-1185">Reference proteome</keyword>
<dbReference type="Proteomes" id="UP000515240">
    <property type="component" value="Chromosome"/>
</dbReference>
<evidence type="ECO:0000313" key="1">
    <source>
        <dbReference type="EMBL" id="QMV73232.1"/>
    </source>
</evidence>
<name>A0A7G5EGV7_9BURK</name>